<dbReference type="InterPro" id="IPR036890">
    <property type="entry name" value="HATPase_C_sf"/>
</dbReference>
<keyword evidence="4" id="KW-1003">Cell membrane</keyword>
<evidence type="ECO:0000256" key="11">
    <source>
        <dbReference type="ARBA" id="ARBA00023136"/>
    </source>
</evidence>
<feature type="compositionally biased region" description="Basic and acidic residues" evidence="13">
    <location>
        <begin position="55"/>
        <end position="65"/>
    </location>
</feature>
<comment type="catalytic activity">
    <reaction evidence="1">
        <text>ATP + protein L-histidine = ADP + protein N-phospho-L-histidine.</text>
        <dbReference type="EC" id="2.7.13.3"/>
    </reaction>
</comment>
<dbReference type="InterPro" id="IPR005467">
    <property type="entry name" value="His_kinase_dom"/>
</dbReference>
<dbReference type="InterPro" id="IPR011006">
    <property type="entry name" value="CheY-like_superfamily"/>
</dbReference>
<dbReference type="Pfam" id="PF02518">
    <property type="entry name" value="HATPase_c"/>
    <property type="match status" value="1"/>
</dbReference>
<dbReference type="PROSITE" id="PS50110">
    <property type="entry name" value="RESPONSE_REGULATORY"/>
    <property type="match status" value="1"/>
</dbReference>
<dbReference type="GO" id="GO:0000155">
    <property type="term" value="F:phosphorelay sensor kinase activity"/>
    <property type="evidence" value="ECO:0007669"/>
    <property type="project" value="InterPro"/>
</dbReference>
<comment type="subcellular location">
    <subcellularLocation>
        <location evidence="2">Cell membrane</location>
        <topology evidence="2">Multi-pass membrane protein</topology>
    </subcellularLocation>
</comment>
<evidence type="ECO:0000256" key="6">
    <source>
        <dbReference type="ARBA" id="ARBA00022692"/>
    </source>
</evidence>
<evidence type="ECO:0000259" key="16">
    <source>
        <dbReference type="PROSITE" id="PS50110"/>
    </source>
</evidence>
<evidence type="ECO:0000256" key="10">
    <source>
        <dbReference type="ARBA" id="ARBA00023012"/>
    </source>
</evidence>
<dbReference type="InterPro" id="IPR004358">
    <property type="entry name" value="Sig_transdc_His_kin-like_C"/>
</dbReference>
<dbReference type="SMART" id="SM00448">
    <property type="entry name" value="REC"/>
    <property type="match status" value="1"/>
</dbReference>
<dbReference type="EC" id="2.7.13.3" evidence="3"/>
<protein>
    <recommendedName>
        <fullName evidence="3">histidine kinase</fullName>
        <ecNumber evidence="3">2.7.13.3</ecNumber>
    </recommendedName>
</protein>
<dbReference type="SMART" id="SM00388">
    <property type="entry name" value="HisKA"/>
    <property type="match status" value="1"/>
</dbReference>
<feature type="region of interest" description="Disordered" evidence="13">
    <location>
        <begin position="42"/>
        <end position="72"/>
    </location>
</feature>
<evidence type="ECO:0000256" key="14">
    <source>
        <dbReference type="SAM" id="Phobius"/>
    </source>
</evidence>
<evidence type="ECO:0000256" key="5">
    <source>
        <dbReference type="ARBA" id="ARBA00022553"/>
    </source>
</evidence>
<keyword evidence="11 14" id="KW-0472">Membrane</keyword>
<dbReference type="SUPFAM" id="SSF47384">
    <property type="entry name" value="Homodimeric domain of signal transducing histidine kinase"/>
    <property type="match status" value="1"/>
</dbReference>
<dbReference type="EMBL" id="CP041186">
    <property type="protein sequence ID" value="QDG53620.1"/>
    <property type="molecule type" value="Genomic_DNA"/>
</dbReference>
<keyword evidence="6 14" id="KW-0812">Transmembrane</keyword>
<dbReference type="SUPFAM" id="SSF52172">
    <property type="entry name" value="CheY-like"/>
    <property type="match status" value="1"/>
</dbReference>
<evidence type="ECO:0000256" key="13">
    <source>
        <dbReference type="SAM" id="MobiDB-lite"/>
    </source>
</evidence>
<dbReference type="AlphaFoldDB" id="A0A4Y6PZF3"/>
<dbReference type="PROSITE" id="PS50109">
    <property type="entry name" value="HIS_KIN"/>
    <property type="match status" value="1"/>
</dbReference>
<feature type="domain" description="Response regulatory" evidence="16">
    <location>
        <begin position="437"/>
        <end position="549"/>
    </location>
</feature>
<evidence type="ECO:0000313" key="17">
    <source>
        <dbReference type="EMBL" id="QDG53620.1"/>
    </source>
</evidence>
<organism evidence="17 18">
    <name type="scientific">Persicimonas caeni</name>
    <dbReference type="NCBI Taxonomy" id="2292766"/>
    <lineage>
        <taxon>Bacteria</taxon>
        <taxon>Deltaproteobacteria</taxon>
        <taxon>Bradymonadales</taxon>
        <taxon>Bradymonadaceae</taxon>
        <taxon>Persicimonas</taxon>
    </lineage>
</organism>
<feature type="transmembrane region" description="Helical" evidence="14">
    <location>
        <begin position="12"/>
        <end position="39"/>
    </location>
</feature>
<dbReference type="Gene3D" id="1.10.287.130">
    <property type="match status" value="1"/>
</dbReference>
<evidence type="ECO:0000256" key="3">
    <source>
        <dbReference type="ARBA" id="ARBA00012438"/>
    </source>
</evidence>
<evidence type="ECO:0000256" key="4">
    <source>
        <dbReference type="ARBA" id="ARBA00022475"/>
    </source>
</evidence>
<evidence type="ECO:0000256" key="9">
    <source>
        <dbReference type="ARBA" id="ARBA00022989"/>
    </source>
</evidence>
<feature type="domain" description="Histidine kinase" evidence="15">
    <location>
        <begin position="80"/>
        <end position="302"/>
    </location>
</feature>
<dbReference type="GO" id="GO:0005886">
    <property type="term" value="C:plasma membrane"/>
    <property type="evidence" value="ECO:0007669"/>
    <property type="project" value="UniProtKB-SubCell"/>
</dbReference>
<keyword evidence="9 14" id="KW-1133">Transmembrane helix</keyword>
<keyword evidence="8" id="KW-0067">ATP-binding</keyword>
<dbReference type="CDD" id="cd16922">
    <property type="entry name" value="HATPase_EvgS-ArcB-TorS-like"/>
    <property type="match status" value="1"/>
</dbReference>
<sequence length="678" mass="73067">MEGLPPTSCRKFFVSSPIVLILISALAGAALTAVLMRYLRRPSDEPPETQPPKEPAADSEAKPAPEPEPDASRTSLLLATMSHEIRTPLNGVLGMLQLLENTRLDREQRRIVQMIVDSGQVLSQVVDDYLAFYRLEAGQSITASPGPCELEEVVLQTMMLYGSMAHDKGLEFVLTREPGVPHVVKTDALRLRQILANLILNAIKYTERGEVSVSIEQGDLDNRGDKRVELAVSDTGPGMSDEAVAALFEPYFRDDTTSQREKGAGLGLTIARHLTEVLGGELDVSSEVGVGTTFTLRFDFEVLVDDAPTPDLPWQRALVVGGSPSASMALADILEEFGLEVRLLDDAADFRGPPAELAFVFGGAARKSVARLGAECIDVVSLADPAAHRQDVGAHVLIKPFSRGTVQHTLSELAAGATRSSTVDRWRNSMAETYPLSILVAEDDVVSAQVIEGMLASLGYAPTVVESGPAAVDALRGGAFDVVMLDLNMPGFGGLEVIERVRADAVWWVAMSASVQPELRRRCRDAGFRDFLTKPLTVGTLQSALVRAAKRDSGYVEARASSGAMKQMRELFAQSPAAYEDLLRSHIAQTDLLCTDLEAGLAPGGDLQTARRAAHTLQAAASSFGCEKVATHARTLDAEWDALNTDRRRELAHRLLAAWREDERAKVVAELDGVAGGA</sequence>
<dbReference type="CDD" id="cd17546">
    <property type="entry name" value="REC_hyHK_CKI1_RcsC-like"/>
    <property type="match status" value="1"/>
</dbReference>
<dbReference type="PRINTS" id="PR00344">
    <property type="entry name" value="BCTRLSENSOR"/>
</dbReference>
<dbReference type="Proteomes" id="UP000315995">
    <property type="component" value="Chromosome"/>
</dbReference>
<dbReference type="OrthoDB" id="5469734at2"/>
<evidence type="ECO:0000256" key="1">
    <source>
        <dbReference type="ARBA" id="ARBA00000085"/>
    </source>
</evidence>
<accession>A0A4Y6PZF3</accession>
<keyword evidence="7" id="KW-0547">Nucleotide-binding</keyword>
<dbReference type="Pfam" id="PF00512">
    <property type="entry name" value="HisKA"/>
    <property type="match status" value="1"/>
</dbReference>
<dbReference type="InterPro" id="IPR001789">
    <property type="entry name" value="Sig_transdc_resp-reg_receiver"/>
</dbReference>
<evidence type="ECO:0000256" key="2">
    <source>
        <dbReference type="ARBA" id="ARBA00004651"/>
    </source>
</evidence>
<dbReference type="InterPro" id="IPR003594">
    <property type="entry name" value="HATPase_dom"/>
</dbReference>
<keyword evidence="10" id="KW-0902">Two-component regulatory system</keyword>
<gene>
    <name evidence="17" type="ORF">FIV42_23605</name>
</gene>
<dbReference type="CDD" id="cd00082">
    <property type="entry name" value="HisKA"/>
    <property type="match status" value="1"/>
</dbReference>
<accession>A0A5B8YB26</accession>
<dbReference type="Gene3D" id="1.20.120.160">
    <property type="entry name" value="HPT domain"/>
    <property type="match status" value="1"/>
</dbReference>
<name>A0A4Y6PZF3_PERCE</name>
<dbReference type="PANTHER" id="PTHR45339:SF1">
    <property type="entry name" value="HYBRID SIGNAL TRANSDUCTION HISTIDINE KINASE J"/>
    <property type="match status" value="1"/>
</dbReference>
<evidence type="ECO:0000313" key="18">
    <source>
        <dbReference type="Proteomes" id="UP000315995"/>
    </source>
</evidence>
<feature type="modified residue" description="4-aspartylphosphate" evidence="12">
    <location>
        <position position="486"/>
    </location>
</feature>
<dbReference type="InterPro" id="IPR036097">
    <property type="entry name" value="HisK_dim/P_sf"/>
</dbReference>
<evidence type="ECO:0000256" key="8">
    <source>
        <dbReference type="ARBA" id="ARBA00022840"/>
    </source>
</evidence>
<dbReference type="SUPFAM" id="SSF47226">
    <property type="entry name" value="Histidine-containing phosphotransfer domain, HPT domain"/>
    <property type="match status" value="1"/>
</dbReference>
<evidence type="ECO:0000256" key="12">
    <source>
        <dbReference type="PROSITE-ProRule" id="PRU00169"/>
    </source>
</evidence>
<reference evidence="17 18" key="1">
    <citation type="submission" date="2019-06" db="EMBL/GenBank/DDBJ databases">
        <title>Persicimonas caeni gen. nov., sp. nov., a predatory bacterium isolated from solar saltern.</title>
        <authorList>
            <person name="Wang S."/>
        </authorList>
    </citation>
    <scope>NUCLEOTIDE SEQUENCE [LARGE SCALE GENOMIC DNA]</scope>
    <source>
        <strain evidence="17 18">YN101</strain>
    </source>
</reference>
<evidence type="ECO:0000259" key="15">
    <source>
        <dbReference type="PROSITE" id="PS50109"/>
    </source>
</evidence>
<dbReference type="Gene3D" id="3.40.50.2300">
    <property type="match status" value="1"/>
</dbReference>
<proteinExistence type="predicted"/>
<keyword evidence="5 12" id="KW-0597">Phosphoprotein</keyword>
<dbReference type="GO" id="GO:0005524">
    <property type="term" value="F:ATP binding"/>
    <property type="evidence" value="ECO:0007669"/>
    <property type="project" value="UniProtKB-KW"/>
</dbReference>
<dbReference type="SMART" id="SM00387">
    <property type="entry name" value="HATPase_c"/>
    <property type="match status" value="1"/>
</dbReference>
<keyword evidence="18" id="KW-1185">Reference proteome</keyword>
<dbReference type="InterPro" id="IPR003661">
    <property type="entry name" value="HisK_dim/P_dom"/>
</dbReference>
<dbReference type="SUPFAM" id="SSF55874">
    <property type="entry name" value="ATPase domain of HSP90 chaperone/DNA topoisomerase II/histidine kinase"/>
    <property type="match status" value="1"/>
</dbReference>
<dbReference type="Gene3D" id="3.30.565.10">
    <property type="entry name" value="Histidine kinase-like ATPase, C-terminal domain"/>
    <property type="match status" value="1"/>
</dbReference>
<dbReference type="PANTHER" id="PTHR45339">
    <property type="entry name" value="HYBRID SIGNAL TRANSDUCTION HISTIDINE KINASE J"/>
    <property type="match status" value="1"/>
</dbReference>
<dbReference type="Pfam" id="PF00072">
    <property type="entry name" value="Response_reg"/>
    <property type="match status" value="1"/>
</dbReference>
<dbReference type="InterPro" id="IPR036641">
    <property type="entry name" value="HPT_dom_sf"/>
</dbReference>
<evidence type="ECO:0000256" key="7">
    <source>
        <dbReference type="ARBA" id="ARBA00022741"/>
    </source>
</evidence>